<dbReference type="InterPro" id="IPR036568">
    <property type="entry name" value="GGCT-like_sf"/>
</dbReference>
<dbReference type="STRING" id="400668.Mmwyl1_2766"/>
<dbReference type="PANTHER" id="PTHR12510:SF4">
    <property type="entry name" value="GAMMA-GLUTAMYLAMINECYCLOTRANSFERASE"/>
    <property type="match status" value="1"/>
</dbReference>
<name>A6VZ00_MARMS</name>
<proteinExistence type="inferred from homology"/>
<dbReference type="SUPFAM" id="SSF110857">
    <property type="entry name" value="Gamma-glutamyl cyclotransferase-like"/>
    <property type="match status" value="1"/>
</dbReference>
<sequence length="140" mass="15720">MPKVFVFGTLKEGFPNFKTNKGIRYRGDFATKARYPLYLVGERCSPWLVLQEGEGHPVKGQVFDVTDDVLAEMDTLERITAVDGYRKVSLPVVCLESGDEITVLAYGKPPEMLQDVQVMQELAGEYCLEHAALYRSRSAI</sequence>
<feature type="active site" description="Proton acceptor" evidence="2">
    <location>
        <position position="77"/>
    </location>
</feature>
<evidence type="ECO:0000313" key="5">
    <source>
        <dbReference type="EMBL" id="ABR71679.1"/>
    </source>
</evidence>
<dbReference type="Gene3D" id="3.10.490.10">
    <property type="entry name" value="Gamma-glutamyl cyclotransferase-like"/>
    <property type="match status" value="1"/>
</dbReference>
<dbReference type="InterPro" id="IPR013024">
    <property type="entry name" value="GGCT-like"/>
</dbReference>
<accession>A6VZ00</accession>
<dbReference type="AlphaFoldDB" id="A6VZ00"/>
<dbReference type="eggNOG" id="COG2105">
    <property type="taxonomic scope" value="Bacteria"/>
</dbReference>
<dbReference type="InterPro" id="IPR039126">
    <property type="entry name" value="GGACT"/>
</dbReference>
<protein>
    <recommendedName>
        <fullName evidence="3">Gamma-glutamylcyclotransferase family protein</fullName>
    </recommendedName>
</protein>
<organism evidence="5">
    <name type="scientific">Marinomonas sp. (strain MWYL1)</name>
    <dbReference type="NCBI Taxonomy" id="400668"/>
    <lineage>
        <taxon>Bacteria</taxon>
        <taxon>Pseudomonadati</taxon>
        <taxon>Pseudomonadota</taxon>
        <taxon>Gammaproteobacteria</taxon>
        <taxon>Oceanospirillales</taxon>
        <taxon>Oceanospirillaceae</taxon>
        <taxon>Marinomonas</taxon>
    </lineage>
</organism>
<dbReference type="Pfam" id="PF06094">
    <property type="entry name" value="GGACT"/>
    <property type="match status" value="1"/>
</dbReference>
<evidence type="ECO:0000256" key="1">
    <source>
        <dbReference type="ARBA" id="ARBA00008861"/>
    </source>
</evidence>
<dbReference type="PANTHER" id="PTHR12510">
    <property type="entry name" value="TROPONIN C-AKIN-1 PROTEIN"/>
    <property type="match status" value="1"/>
</dbReference>
<feature type="domain" description="Gamma-glutamylcyclotransferase AIG2-like" evidence="4">
    <location>
        <begin position="4"/>
        <end position="110"/>
    </location>
</feature>
<dbReference type="EMBL" id="CP000749">
    <property type="protein sequence ID" value="ABR71679.1"/>
    <property type="molecule type" value="Genomic_DNA"/>
</dbReference>
<dbReference type="InterPro" id="IPR009288">
    <property type="entry name" value="AIG2-like_dom"/>
</dbReference>
<dbReference type="GO" id="GO:0005829">
    <property type="term" value="C:cytosol"/>
    <property type="evidence" value="ECO:0007669"/>
    <property type="project" value="TreeGrafter"/>
</dbReference>
<reference evidence="5" key="1">
    <citation type="submission" date="2007-06" db="EMBL/GenBank/DDBJ databases">
        <title>Complete sequence of Marinomonas sp. MWYL1.</title>
        <authorList>
            <consortium name="US DOE Joint Genome Institute"/>
            <person name="Copeland A."/>
            <person name="Lucas S."/>
            <person name="Lapidus A."/>
            <person name="Barry K."/>
            <person name="Glavina del Rio T."/>
            <person name="Dalin E."/>
            <person name="Tice H."/>
            <person name="Pitluck S."/>
            <person name="Kiss H."/>
            <person name="Brettin T."/>
            <person name="Bruce D."/>
            <person name="Detter J.C."/>
            <person name="Han C."/>
            <person name="Schmutz J."/>
            <person name="Larimer F."/>
            <person name="Land M."/>
            <person name="Hauser L."/>
            <person name="Kyrpides N."/>
            <person name="Kim E."/>
            <person name="Johnston A.W.B."/>
            <person name="Todd J.D."/>
            <person name="Rogers R."/>
            <person name="Wexler M."/>
            <person name="Bond P.L."/>
            <person name="Li Y."/>
            <person name="Richardson P."/>
        </authorList>
    </citation>
    <scope>NUCLEOTIDE SEQUENCE [LARGE SCALE GENOMIC DNA]</scope>
    <source>
        <strain evidence="5">MWYL1</strain>
    </source>
</reference>
<dbReference type="CDD" id="cd06661">
    <property type="entry name" value="GGCT_like"/>
    <property type="match status" value="1"/>
</dbReference>
<dbReference type="OrthoDB" id="482277at2"/>
<dbReference type="GO" id="GO:0061929">
    <property type="term" value="F:gamma-glutamylaminecyclotransferase activity"/>
    <property type="evidence" value="ECO:0007669"/>
    <property type="project" value="InterPro"/>
</dbReference>
<evidence type="ECO:0000259" key="4">
    <source>
        <dbReference type="Pfam" id="PF06094"/>
    </source>
</evidence>
<dbReference type="HOGENOM" id="CLU_1842866_0_0_6"/>
<dbReference type="KEGG" id="mmw:Mmwyl1_2766"/>
<evidence type="ECO:0000256" key="3">
    <source>
        <dbReference type="RuleBase" id="RU367036"/>
    </source>
</evidence>
<evidence type="ECO:0000256" key="2">
    <source>
        <dbReference type="PIRSR" id="PIRSR639126-1"/>
    </source>
</evidence>
<gene>
    <name evidence="5" type="ordered locus">Mmwyl1_2766</name>
</gene>
<comment type="similarity">
    <text evidence="1 3">Belongs to the gamma-glutamylcyclotransferase family.</text>
</comment>